<accession>C8NAZ3</accession>
<dbReference type="Proteomes" id="UP000004870">
    <property type="component" value="Unassembled WGS sequence"/>
</dbReference>
<sequence length="170" mass="18917">MAKTRLKAQTLATPQSREETQNWIKDLGDVQREHTRAVAAMNDEIAVITERHKDGINALAERVKELQTGIQTWCEANRAELTAKGKTANLITGEVSWRLRPPSIRIRSQDAVLEALRTLGLIRFVRVKEEVNKDAMLAEMDIAATVAGVTVVKGVEDFVITPYEVEGVQP</sequence>
<organism evidence="1 2">
    <name type="scientific">Cardiobacterium hominis (strain ATCC 15826 / DSM 8339 / NCTC 10426 / 6573)</name>
    <dbReference type="NCBI Taxonomy" id="638300"/>
    <lineage>
        <taxon>Bacteria</taxon>
        <taxon>Pseudomonadati</taxon>
        <taxon>Pseudomonadota</taxon>
        <taxon>Gammaproteobacteria</taxon>
        <taxon>Cardiobacteriales</taxon>
        <taxon>Cardiobacteriaceae</taxon>
        <taxon>Cardiobacterium</taxon>
    </lineage>
</organism>
<dbReference type="RefSeq" id="WP_004141503.1">
    <property type="nucleotide sequence ID" value="NZ_GG694027.1"/>
</dbReference>
<gene>
    <name evidence="1" type="primary">gam</name>
    <name evidence="1" type="ORF">HMPREF0198_1671</name>
</gene>
<proteinExistence type="predicted"/>
<protein>
    <submittedName>
        <fullName evidence="1">Bacteriophage Mu Gam like protein</fullName>
    </submittedName>
</protein>
<evidence type="ECO:0000313" key="2">
    <source>
        <dbReference type="Proteomes" id="UP000004870"/>
    </source>
</evidence>
<dbReference type="EMBL" id="ACKY01000097">
    <property type="protein sequence ID" value="EEV88230.1"/>
    <property type="molecule type" value="Genomic_DNA"/>
</dbReference>
<dbReference type="GO" id="GO:0042262">
    <property type="term" value="P:DNA protection"/>
    <property type="evidence" value="ECO:0007669"/>
    <property type="project" value="InterPro"/>
</dbReference>
<dbReference type="HOGENOM" id="CLU_130912_0_0_6"/>
<evidence type="ECO:0000313" key="1">
    <source>
        <dbReference type="EMBL" id="EEV88230.1"/>
    </source>
</evidence>
<dbReference type="GO" id="GO:0003690">
    <property type="term" value="F:double-stranded DNA binding"/>
    <property type="evidence" value="ECO:0007669"/>
    <property type="project" value="InterPro"/>
</dbReference>
<dbReference type="InterPro" id="IPR009951">
    <property type="entry name" value="Host-nuc_inhib_Gam"/>
</dbReference>
<dbReference type="AlphaFoldDB" id="C8NAZ3"/>
<reference evidence="1 2" key="1">
    <citation type="submission" date="2009-08" db="EMBL/GenBank/DDBJ databases">
        <authorList>
            <person name="Qin X."/>
            <person name="Bachman B."/>
            <person name="Battles P."/>
            <person name="Bell A."/>
            <person name="Bess C."/>
            <person name="Bickham C."/>
            <person name="Chaboub L."/>
            <person name="Chen D."/>
            <person name="Coyle M."/>
            <person name="Deiros D.R."/>
            <person name="Dinh H."/>
            <person name="Forbes L."/>
            <person name="Fowler G."/>
            <person name="Francisco L."/>
            <person name="Fu Q."/>
            <person name="Gubbala S."/>
            <person name="Hale W."/>
            <person name="Han Y."/>
            <person name="Hemphill L."/>
            <person name="Highlander S.K."/>
            <person name="Hirani K."/>
            <person name="Hogues M."/>
            <person name="Jackson L."/>
            <person name="Jakkamsetti A."/>
            <person name="Javaid M."/>
            <person name="Jiang H."/>
            <person name="Korchina V."/>
            <person name="Kovar C."/>
            <person name="Lara F."/>
            <person name="Lee S."/>
            <person name="Mata R."/>
            <person name="Mathew T."/>
            <person name="Moen C."/>
            <person name="Morales K."/>
            <person name="Munidasa M."/>
            <person name="Nazareth L."/>
            <person name="Ngo R."/>
            <person name="Nguyen L."/>
            <person name="Okwuonu G."/>
            <person name="Ongeri F."/>
            <person name="Patil S."/>
            <person name="Petrosino J."/>
            <person name="Pham C."/>
            <person name="Pham P."/>
            <person name="Pu L.-L."/>
            <person name="Puazo M."/>
            <person name="Raj R."/>
            <person name="Reid J."/>
            <person name="Rouhana J."/>
            <person name="Saada N."/>
            <person name="Shang Y."/>
            <person name="Simmons D."/>
            <person name="Thornton R."/>
            <person name="Warren J."/>
            <person name="Weissenberger G."/>
            <person name="Zhang J."/>
            <person name="Zhang L."/>
            <person name="Zhou C."/>
            <person name="Zhu D."/>
            <person name="Muzny D."/>
            <person name="Worley K."/>
            <person name="Gibbs R."/>
        </authorList>
    </citation>
    <scope>NUCLEOTIDE SEQUENCE [LARGE SCALE GENOMIC DNA]</scope>
    <source>
        <strain evidence="2">ATCC 15826 / DSM 8339 / NCTC 10426 / 6573</strain>
    </source>
</reference>
<dbReference type="GeneID" id="84790423"/>
<dbReference type="SUPFAM" id="SSF161266">
    <property type="entry name" value="Gam-like"/>
    <property type="match status" value="1"/>
</dbReference>
<dbReference type="OrthoDB" id="8141487at2"/>
<dbReference type="Gene3D" id="1.20.5.170">
    <property type="match status" value="1"/>
</dbReference>
<name>C8NAZ3_CARH6</name>
<keyword evidence="2" id="KW-1185">Reference proteome</keyword>
<dbReference type="Pfam" id="PF07352">
    <property type="entry name" value="Phage_Mu_Gam"/>
    <property type="match status" value="1"/>
</dbReference>
<comment type="caution">
    <text evidence="1">The sequence shown here is derived from an EMBL/GenBank/DDBJ whole genome shotgun (WGS) entry which is preliminary data.</text>
</comment>